<feature type="non-terminal residue" evidence="1">
    <location>
        <position position="69"/>
    </location>
</feature>
<proteinExistence type="predicted"/>
<protein>
    <submittedName>
        <fullName evidence="1">9084_t:CDS:1</fullName>
    </submittedName>
</protein>
<organism evidence="1 2">
    <name type="scientific">Scutellospora calospora</name>
    <dbReference type="NCBI Taxonomy" id="85575"/>
    <lineage>
        <taxon>Eukaryota</taxon>
        <taxon>Fungi</taxon>
        <taxon>Fungi incertae sedis</taxon>
        <taxon>Mucoromycota</taxon>
        <taxon>Glomeromycotina</taxon>
        <taxon>Glomeromycetes</taxon>
        <taxon>Diversisporales</taxon>
        <taxon>Gigasporaceae</taxon>
        <taxon>Scutellospora</taxon>
    </lineage>
</organism>
<accession>A0ACA9PKB2</accession>
<keyword evidence="2" id="KW-1185">Reference proteome</keyword>
<evidence type="ECO:0000313" key="1">
    <source>
        <dbReference type="EMBL" id="CAG8710901.1"/>
    </source>
</evidence>
<name>A0ACA9PKB2_9GLOM</name>
<evidence type="ECO:0000313" key="2">
    <source>
        <dbReference type="Proteomes" id="UP000789860"/>
    </source>
</evidence>
<feature type="non-terminal residue" evidence="1">
    <location>
        <position position="1"/>
    </location>
</feature>
<gene>
    <name evidence="1" type="ORF">SCALOS_LOCUS10865</name>
</gene>
<dbReference type="Proteomes" id="UP000789860">
    <property type="component" value="Unassembled WGS sequence"/>
</dbReference>
<dbReference type="EMBL" id="CAJVPM010043104">
    <property type="protein sequence ID" value="CAG8710901.1"/>
    <property type="molecule type" value="Genomic_DNA"/>
</dbReference>
<reference evidence="1" key="1">
    <citation type="submission" date="2021-06" db="EMBL/GenBank/DDBJ databases">
        <authorList>
            <person name="Kallberg Y."/>
            <person name="Tangrot J."/>
            <person name="Rosling A."/>
        </authorList>
    </citation>
    <scope>NUCLEOTIDE SEQUENCE</scope>
    <source>
        <strain evidence="1">AU212A</strain>
    </source>
</reference>
<sequence>IGNLEQTHDNELNSVRRNLELNHDAVIKEPTTLRSQQVEELTQAIEDIKTNHSQEIKTLKASADQGFYK</sequence>
<comment type="caution">
    <text evidence="1">The sequence shown here is derived from an EMBL/GenBank/DDBJ whole genome shotgun (WGS) entry which is preliminary data.</text>
</comment>